<dbReference type="PROSITE" id="PS50090">
    <property type="entry name" value="MYB_LIKE"/>
    <property type="match status" value="1"/>
</dbReference>
<dbReference type="InterPro" id="IPR009057">
    <property type="entry name" value="Homeodomain-like_sf"/>
</dbReference>
<keyword evidence="3" id="KW-1185">Reference proteome</keyword>
<accession>A0A9W7XLF1</accession>
<proteinExistence type="predicted"/>
<evidence type="ECO:0000313" key="3">
    <source>
        <dbReference type="Proteomes" id="UP001145021"/>
    </source>
</evidence>
<protein>
    <recommendedName>
        <fullName evidence="1">Myb-like domain-containing protein</fullName>
    </recommendedName>
</protein>
<dbReference type="EMBL" id="JANBOH010000084">
    <property type="protein sequence ID" value="KAJ1645910.1"/>
    <property type="molecule type" value="Genomic_DNA"/>
</dbReference>
<evidence type="ECO:0000313" key="2">
    <source>
        <dbReference type="EMBL" id="KAJ1645910.1"/>
    </source>
</evidence>
<dbReference type="SUPFAM" id="SSF46689">
    <property type="entry name" value="Homeodomain-like"/>
    <property type="match status" value="1"/>
</dbReference>
<dbReference type="AlphaFoldDB" id="A0A9W7XLF1"/>
<dbReference type="SMART" id="SM00717">
    <property type="entry name" value="SANT"/>
    <property type="match status" value="3"/>
</dbReference>
<name>A0A9W7XLF1_9FUNG</name>
<dbReference type="InterPro" id="IPR001005">
    <property type="entry name" value="SANT/Myb"/>
</dbReference>
<comment type="caution">
    <text evidence="2">The sequence shown here is derived from an EMBL/GenBank/DDBJ whole genome shotgun (WGS) entry which is preliminary data.</text>
</comment>
<evidence type="ECO:0000259" key="1">
    <source>
        <dbReference type="PROSITE" id="PS50090"/>
    </source>
</evidence>
<dbReference type="Gene3D" id="1.10.10.60">
    <property type="entry name" value="Homeodomain-like"/>
    <property type="match status" value="1"/>
</dbReference>
<feature type="domain" description="Myb-like" evidence="1">
    <location>
        <begin position="31"/>
        <end position="85"/>
    </location>
</feature>
<gene>
    <name evidence="2" type="ORF">LPJ64_002571</name>
</gene>
<dbReference type="Proteomes" id="UP001145021">
    <property type="component" value="Unassembled WGS sequence"/>
</dbReference>
<reference evidence="2" key="1">
    <citation type="submission" date="2022-07" db="EMBL/GenBank/DDBJ databases">
        <title>Phylogenomic reconstructions and comparative analyses of Kickxellomycotina fungi.</title>
        <authorList>
            <person name="Reynolds N.K."/>
            <person name="Stajich J.E."/>
            <person name="Barry K."/>
            <person name="Grigoriev I.V."/>
            <person name="Crous P."/>
            <person name="Smith M.E."/>
        </authorList>
    </citation>
    <scope>NUCLEOTIDE SEQUENCE</scope>
    <source>
        <strain evidence="2">NBRC 105413</strain>
    </source>
</reference>
<organism evidence="2 3">
    <name type="scientific">Coemansia asiatica</name>
    <dbReference type="NCBI Taxonomy" id="1052880"/>
    <lineage>
        <taxon>Eukaryota</taxon>
        <taxon>Fungi</taxon>
        <taxon>Fungi incertae sedis</taxon>
        <taxon>Zoopagomycota</taxon>
        <taxon>Kickxellomycotina</taxon>
        <taxon>Kickxellomycetes</taxon>
        <taxon>Kickxellales</taxon>
        <taxon>Kickxellaceae</taxon>
        <taxon>Coemansia</taxon>
    </lineage>
</organism>
<sequence>MIAQKMNLGIATEAYRVRWKRLIQDNRADIWTSADDEELLKAVDEVHKSGFVDKESKDFWRAVALKLRHIPRYNEYLYVRWKALRHKKREKHKVWLQEEKDRLNDALEMVVCVSDPPARVEQARRNEPWLALSIDLPNNLVNGFWKEIARRVGTRSPHQCLVCYWALKEKNLRKNMTIDEVKQLAMLVEKHGTCWAYIKRHFFPQFGSSWLMYSYKKWREVSNKYHVNLHSIDPLAMLPGYTGGTKALRPTGIDGKYDPHGALAEVYIRGQCDTMMPFRLALCTVGDMAKRRIEGSRTTFITKNTDQRALLQRSSSYTLDKVVAAIGKHGTDDMEVVAREVGLPLEQCNLIAKNIAHILPSVAQSASLKEKV</sequence>